<accession>A0A1I2HK54</accession>
<dbReference type="EMBL" id="FOLQ01000044">
    <property type="protein sequence ID" value="SFF29898.1"/>
    <property type="molecule type" value="Genomic_DNA"/>
</dbReference>
<reference evidence="1 2" key="1">
    <citation type="submission" date="2016-10" db="EMBL/GenBank/DDBJ databases">
        <authorList>
            <person name="de Groot N.N."/>
        </authorList>
    </citation>
    <scope>NUCLEOTIDE SEQUENCE [LARGE SCALE GENOMIC DNA]</scope>
    <source>
        <strain evidence="1 2">DSM 26130</strain>
    </source>
</reference>
<evidence type="ECO:0000313" key="2">
    <source>
        <dbReference type="Proteomes" id="UP000198598"/>
    </source>
</evidence>
<evidence type="ECO:0000313" key="1">
    <source>
        <dbReference type="EMBL" id="SFF29898.1"/>
    </source>
</evidence>
<protein>
    <submittedName>
        <fullName evidence="1">Uncharacterized protein</fullName>
    </submittedName>
</protein>
<organism evidence="1 2">
    <name type="scientific">Spirosoma endophyticum</name>
    <dbReference type="NCBI Taxonomy" id="662367"/>
    <lineage>
        <taxon>Bacteria</taxon>
        <taxon>Pseudomonadati</taxon>
        <taxon>Bacteroidota</taxon>
        <taxon>Cytophagia</taxon>
        <taxon>Cytophagales</taxon>
        <taxon>Cytophagaceae</taxon>
        <taxon>Spirosoma</taxon>
    </lineage>
</organism>
<dbReference type="Proteomes" id="UP000198598">
    <property type="component" value="Unassembled WGS sequence"/>
</dbReference>
<name>A0A1I2HK54_9BACT</name>
<sequence length="100" mass="11778">MYEKMLLQCSVFALLPMDTDFPVIDVHYTQIRELVWHHVEQSEDPEAFRQAWHEININAKADLLLLERLHLGEPLYEQTLRNMQGVVIAVLNNIPKAIRR</sequence>
<dbReference type="STRING" id="662367.SAMN05216167_14421"/>
<keyword evidence="2" id="KW-1185">Reference proteome</keyword>
<dbReference type="AlphaFoldDB" id="A0A1I2HK54"/>
<gene>
    <name evidence="1" type="ORF">SAMN05216167_14421</name>
</gene>
<proteinExistence type="predicted"/>